<evidence type="ECO:0000313" key="2">
    <source>
        <dbReference type="Proteomes" id="UP000327157"/>
    </source>
</evidence>
<dbReference type="Proteomes" id="UP000327157">
    <property type="component" value="Chromosome 3"/>
</dbReference>
<reference evidence="2" key="2">
    <citation type="submission" date="2019-10" db="EMBL/GenBank/DDBJ databases">
        <title>A de novo genome assembly of a pear dwarfing rootstock.</title>
        <authorList>
            <person name="Wang F."/>
            <person name="Wang J."/>
            <person name="Li S."/>
            <person name="Zhang Y."/>
            <person name="Fang M."/>
            <person name="Ma L."/>
            <person name="Zhao Y."/>
            <person name="Jiang S."/>
        </authorList>
    </citation>
    <scope>NUCLEOTIDE SEQUENCE [LARGE SCALE GENOMIC DNA]</scope>
</reference>
<name>A0A5N5GNQ4_9ROSA</name>
<keyword evidence="2" id="KW-1185">Reference proteome</keyword>
<gene>
    <name evidence="1" type="ORF">D8674_021850</name>
</gene>
<dbReference type="AlphaFoldDB" id="A0A5N5GNQ4"/>
<comment type="caution">
    <text evidence="1">The sequence shown here is derived from an EMBL/GenBank/DDBJ whole genome shotgun (WGS) entry which is preliminary data.</text>
</comment>
<organism evidence="1 2">
    <name type="scientific">Pyrus ussuriensis x Pyrus communis</name>
    <dbReference type="NCBI Taxonomy" id="2448454"/>
    <lineage>
        <taxon>Eukaryota</taxon>
        <taxon>Viridiplantae</taxon>
        <taxon>Streptophyta</taxon>
        <taxon>Embryophyta</taxon>
        <taxon>Tracheophyta</taxon>
        <taxon>Spermatophyta</taxon>
        <taxon>Magnoliopsida</taxon>
        <taxon>eudicotyledons</taxon>
        <taxon>Gunneridae</taxon>
        <taxon>Pentapetalae</taxon>
        <taxon>rosids</taxon>
        <taxon>fabids</taxon>
        <taxon>Rosales</taxon>
        <taxon>Rosaceae</taxon>
        <taxon>Amygdaloideae</taxon>
        <taxon>Maleae</taxon>
        <taxon>Pyrus</taxon>
    </lineage>
</organism>
<evidence type="ECO:0000313" key="1">
    <source>
        <dbReference type="EMBL" id="KAB2615262.1"/>
    </source>
</evidence>
<protein>
    <submittedName>
        <fullName evidence="1">Uncharacterized protein</fullName>
    </submittedName>
</protein>
<dbReference type="EMBL" id="SMOL01000402">
    <property type="protein sequence ID" value="KAB2615262.1"/>
    <property type="molecule type" value="Genomic_DNA"/>
</dbReference>
<sequence>MQYKEEKIIKDVTQPNGRVIKVDKVILGLNGLFVKVLFKVDLRFPLKHVLIVNHEEDYPILISYEIIFEDVCPEVEADDGYFMIDTVFEDEPFVYPEDVIMDVDVKAHLQKYVMLCFPNATTVEEEFTNYEESRPDRLYKEVVASVKPKWVAKADLVLVVARLAAEATSTSARPTVGMLSVREENANEVRPSAYLDELD</sequence>
<accession>A0A5N5GNQ4</accession>
<reference evidence="1 2" key="3">
    <citation type="submission" date="2019-11" db="EMBL/GenBank/DDBJ databases">
        <title>A de novo genome assembly of a pear dwarfing rootstock.</title>
        <authorList>
            <person name="Wang F."/>
            <person name="Wang J."/>
            <person name="Li S."/>
            <person name="Zhang Y."/>
            <person name="Fang M."/>
            <person name="Ma L."/>
            <person name="Zhao Y."/>
            <person name="Jiang S."/>
        </authorList>
    </citation>
    <scope>NUCLEOTIDE SEQUENCE [LARGE SCALE GENOMIC DNA]</scope>
    <source>
        <strain evidence="1">S2</strain>
        <tissue evidence="1">Leaf</tissue>
    </source>
</reference>
<proteinExistence type="predicted"/>
<reference evidence="1 2" key="1">
    <citation type="submission" date="2019-09" db="EMBL/GenBank/DDBJ databases">
        <authorList>
            <person name="Ou C."/>
        </authorList>
    </citation>
    <scope>NUCLEOTIDE SEQUENCE [LARGE SCALE GENOMIC DNA]</scope>
    <source>
        <strain evidence="1">S2</strain>
        <tissue evidence="1">Leaf</tissue>
    </source>
</reference>